<evidence type="ECO:0000256" key="8">
    <source>
        <dbReference type="ARBA" id="ARBA00022679"/>
    </source>
</evidence>
<evidence type="ECO:0000256" key="12">
    <source>
        <dbReference type="PIRNR" id="PIRNR015601"/>
    </source>
</evidence>
<dbReference type="Gene3D" id="3.40.1280.10">
    <property type="match status" value="1"/>
</dbReference>
<dbReference type="EMBL" id="FQXI01000005">
    <property type="protein sequence ID" value="SHH26672.1"/>
    <property type="molecule type" value="Genomic_DNA"/>
</dbReference>
<dbReference type="InterPro" id="IPR046886">
    <property type="entry name" value="RsmE_MTase_dom"/>
</dbReference>
<comment type="similarity">
    <text evidence="2 12">Belongs to the RNA methyltransferase RsmE family.</text>
</comment>
<dbReference type="InterPro" id="IPR015947">
    <property type="entry name" value="PUA-like_sf"/>
</dbReference>
<comment type="function">
    <text evidence="10 12">Specifically methylates the N3 position of the uracil ring of uridine 1498 (m3U1498) in 16S rRNA. Acts on the fully assembled 30S ribosomal subunit.</text>
</comment>
<evidence type="ECO:0000256" key="11">
    <source>
        <dbReference type="ARBA" id="ARBA00047944"/>
    </source>
</evidence>
<evidence type="ECO:0000256" key="2">
    <source>
        <dbReference type="ARBA" id="ARBA00005528"/>
    </source>
</evidence>
<evidence type="ECO:0000256" key="7">
    <source>
        <dbReference type="ARBA" id="ARBA00022603"/>
    </source>
</evidence>
<dbReference type="InterPro" id="IPR029026">
    <property type="entry name" value="tRNA_m1G_MTases_N"/>
</dbReference>
<protein>
    <recommendedName>
        <fullName evidence="4 12">Ribosomal RNA small subunit methyltransferase E</fullName>
        <ecNumber evidence="3 12">2.1.1.193</ecNumber>
    </recommendedName>
</protein>
<dbReference type="AlphaFoldDB" id="A0A1M5RJX8"/>
<dbReference type="OrthoDB" id="9815641at2"/>
<evidence type="ECO:0000256" key="3">
    <source>
        <dbReference type="ARBA" id="ARBA00012328"/>
    </source>
</evidence>
<keyword evidence="8 12" id="KW-0808">Transferase</keyword>
<dbReference type="EC" id="2.1.1.193" evidence="3 12"/>
<evidence type="ECO:0000313" key="14">
    <source>
        <dbReference type="EMBL" id="SHH26672.1"/>
    </source>
</evidence>
<keyword evidence="9 12" id="KW-0949">S-adenosyl-L-methionine</keyword>
<evidence type="ECO:0000256" key="1">
    <source>
        <dbReference type="ARBA" id="ARBA00004496"/>
    </source>
</evidence>
<sequence length="237" mass="26980">MYRFFEESKFQDSINLSPKNSHHFLKVLRIGEREKVEVCANNGIFLAELQEVEENIVILKKISEVEPKNESKIKITLFQAILKGDKMDQALKQATEVGVSEIYPLILKRNVANIEQKSDKKVQRWQKVVEAAAKQSKRDFIPKVNSPINLKNLIDNFKMKDLIVPYESEENKTLYDLKNLSSDIALVIGSEGGFEESEIELLKANGANIITLGNRILRAETAAVCSSFSIIYYLESR</sequence>
<dbReference type="PIRSF" id="PIRSF015601">
    <property type="entry name" value="MTase_slr0722"/>
    <property type="match status" value="1"/>
</dbReference>
<organism evidence="14 15">
    <name type="scientific">Anaerosphaera aminiphila DSM 21120</name>
    <dbReference type="NCBI Taxonomy" id="1120995"/>
    <lineage>
        <taxon>Bacteria</taxon>
        <taxon>Bacillati</taxon>
        <taxon>Bacillota</taxon>
        <taxon>Tissierellia</taxon>
        <taxon>Tissierellales</taxon>
        <taxon>Peptoniphilaceae</taxon>
        <taxon>Anaerosphaera</taxon>
    </lineage>
</organism>
<dbReference type="Proteomes" id="UP000184032">
    <property type="component" value="Unassembled WGS sequence"/>
</dbReference>
<keyword evidence="15" id="KW-1185">Reference proteome</keyword>
<dbReference type="CDD" id="cd18084">
    <property type="entry name" value="RsmE-like"/>
    <property type="match status" value="1"/>
</dbReference>
<dbReference type="GO" id="GO:0070475">
    <property type="term" value="P:rRNA base methylation"/>
    <property type="evidence" value="ECO:0007669"/>
    <property type="project" value="TreeGrafter"/>
</dbReference>
<evidence type="ECO:0000259" key="13">
    <source>
        <dbReference type="Pfam" id="PF04452"/>
    </source>
</evidence>
<dbReference type="NCBIfam" id="TIGR00046">
    <property type="entry name" value="RsmE family RNA methyltransferase"/>
    <property type="match status" value="1"/>
</dbReference>
<evidence type="ECO:0000256" key="5">
    <source>
        <dbReference type="ARBA" id="ARBA00022490"/>
    </source>
</evidence>
<keyword evidence="6 12" id="KW-0698">rRNA processing</keyword>
<name>A0A1M5RJX8_9FIRM</name>
<dbReference type="GO" id="GO:0070042">
    <property type="term" value="F:rRNA (uridine-N3-)-methyltransferase activity"/>
    <property type="evidence" value="ECO:0007669"/>
    <property type="project" value="TreeGrafter"/>
</dbReference>
<dbReference type="InterPro" id="IPR006700">
    <property type="entry name" value="RsmE"/>
</dbReference>
<dbReference type="Pfam" id="PF04452">
    <property type="entry name" value="Methyltrans_RNA"/>
    <property type="match status" value="1"/>
</dbReference>
<comment type="catalytic activity">
    <reaction evidence="11 12">
        <text>uridine(1498) in 16S rRNA + S-adenosyl-L-methionine = N(3)-methyluridine(1498) in 16S rRNA + S-adenosyl-L-homocysteine + H(+)</text>
        <dbReference type="Rhea" id="RHEA:42920"/>
        <dbReference type="Rhea" id="RHEA-COMP:10283"/>
        <dbReference type="Rhea" id="RHEA-COMP:10284"/>
        <dbReference type="ChEBI" id="CHEBI:15378"/>
        <dbReference type="ChEBI" id="CHEBI:57856"/>
        <dbReference type="ChEBI" id="CHEBI:59789"/>
        <dbReference type="ChEBI" id="CHEBI:65315"/>
        <dbReference type="ChEBI" id="CHEBI:74502"/>
        <dbReference type="EC" id="2.1.1.193"/>
    </reaction>
</comment>
<dbReference type="SUPFAM" id="SSF88697">
    <property type="entry name" value="PUA domain-like"/>
    <property type="match status" value="1"/>
</dbReference>
<dbReference type="RefSeq" id="WP_073184224.1">
    <property type="nucleotide sequence ID" value="NZ_FQXI01000005.1"/>
</dbReference>
<dbReference type="PANTHER" id="PTHR30027:SF3">
    <property type="entry name" value="16S RRNA (URACIL(1498)-N(3))-METHYLTRANSFERASE"/>
    <property type="match status" value="1"/>
</dbReference>
<keyword evidence="5 12" id="KW-0963">Cytoplasm</keyword>
<dbReference type="GO" id="GO:0005737">
    <property type="term" value="C:cytoplasm"/>
    <property type="evidence" value="ECO:0007669"/>
    <property type="project" value="UniProtKB-SubCell"/>
</dbReference>
<evidence type="ECO:0000256" key="4">
    <source>
        <dbReference type="ARBA" id="ARBA00013673"/>
    </source>
</evidence>
<dbReference type="InterPro" id="IPR029028">
    <property type="entry name" value="Alpha/beta_knot_MTases"/>
</dbReference>
<keyword evidence="7 12" id="KW-0489">Methyltransferase</keyword>
<evidence type="ECO:0000256" key="9">
    <source>
        <dbReference type="ARBA" id="ARBA00022691"/>
    </source>
</evidence>
<accession>A0A1M5RJX8</accession>
<dbReference type="PANTHER" id="PTHR30027">
    <property type="entry name" value="RIBOSOMAL RNA SMALL SUBUNIT METHYLTRANSFERASE E"/>
    <property type="match status" value="1"/>
</dbReference>
<feature type="domain" description="Ribosomal RNA small subunit methyltransferase E methyltransferase" evidence="13">
    <location>
        <begin position="70"/>
        <end position="225"/>
    </location>
</feature>
<gene>
    <name evidence="14" type="ORF">SAMN02745245_00942</name>
</gene>
<reference evidence="14 15" key="1">
    <citation type="submission" date="2016-11" db="EMBL/GenBank/DDBJ databases">
        <authorList>
            <person name="Jaros S."/>
            <person name="Januszkiewicz K."/>
            <person name="Wedrychowicz H."/>
        </authorList>
    </citation>
    <scope>NUCLEOTIDE SEQUENCE [LARGE SCALE GENOMIC DNA]</scope>
    <source>
        <strain evidence="14 15">DSM 21120</strain>
    </source>
</reference>
<dbReference type="SUPFAM" id="SSF75217">
    <property type="entry name" value="alpha/beta knot"/>
    <property type="match status" value="1"/>
</dbReference>
<proteinExistence type="inferred from homology"/>
<evidence type="ECO:0000256" key="10">
    <source>
        <dbReference type="ARBA" id="ARBA00025699"/>
    </source>
</evidence>
<comment type="subcellular location">
    <subcellularLocation>
        <location evidence="1 12">Cytoplasm</location>
    </subcellularLocation>
</comment>
<evidence type="ECO:0000256" key="6">
    <source>
        <dbReference type="ARBA" id="ARBA00022552"/>
    </source>
</evidence>
<evidence type="ECO:0000313" key="15">
    <source>
        <dbReference type="Proteomes" id="UP000184032"/>
    </source>
</evidence>
<dbReference type="STRING" id="1120995.SAMN02745245_00942"/>